<keyword evidence="1" id="KW-1133">Transmembrane helix</keyword>
<organism evidence="2 3">
    <name type="scientific">Cryptosporangium japonicum</name>
    <dbReference type="NCBI Taxonomy" id="80872"/>
    <lineage>
        <taxon>Bacteria</taxon>
        <taxon>Bacillati</taxon>
        <taxon>Actinomycetota</taxon>
        <taxon>Actinomycetes</taxon>
        <taxon>Cryptosporangiales</taxon>
        <taxon>Cryptosporangiaceae</taxon>
        <taxon>Cryptosporangium</taxon>
    </lineage>
</organism>
<proteinExistence type="predicted"/>
<keyword evidence="3" id="KW-1185">Reference proteome</keyword>
<feature type="transmembrane region" description="Helical" evidence="1">
    <location>
        <begin position="63"/>
        <end position="82"/>
    </location>
</feature>
<comment type="caution">
    <text evidence="2">The sequence shown here is derived from an EMBL/GenBank/DDBJ whole genome shotgun (WGS) entry which is preliminary data.</text>
</comment>
<dbReference type="Proteomes" id="UP001500967">
    <property type="component" value="Unassembled WGS sequence"/>
</dbReference>
<gene>
    <name evidence="2" type="ORF">GCM10009539_71000</name>
</gene>
<feature type="transmembrane region" description="Helical" evidence="1">
    <location>
        <begin position="34"/>
        <end position="57"/>
    </location>
</feature>
<dbReference type="RefSeq" id="WP_344653329.1">
    <property type="nucleotide sequence ID" value="NZ_BAAAGX010000032.1"/>
</dbReference>
<sequence>MAKIRWRTWREAWLKNAARGYLREDGRPEPFRSWLLRTIRVGLISGAAASVVTYLVADPSGWSKAQLITVVALGWMAMFMMGESLWRQVARMAAHFVRHDDIAESDSAPKS</sequence>
<dbReference type="EMBL" id="BAAAGX010000032">
    <property type="protein sequence ID" value="GAA0273397.1"/>
    <property type="molecule type" value="Genomic_DNA"/>
</dbReference>
<evidence type="ECO:0000313" key="3">
    <source>
        <dbReference type="Proteomes" id="UP001500967"/>
    </source>
</evidence>
<protein>
    <submittedName>
        <fullName evidence="2">Uncharacterized protein</fullName>
    </submittedName>
</protein>
<evidence type="ECO:0000256" key="1">
    <source>
        <dbReference type="SAM" id="Phobius"/>
    </source>
</evidence>
<name>A0ABN0V3F0_9ACTN</name>
<keyword evidence="1" id="KW-0472">Membrane</keyword>
<keyword evidence="1" id="KW-0812">Transmembrane</keyword>
<reference evidence="2 3" key="1">
    <citation type="journal article" date="2019" name="Int. J. Syst. Evol. Microbiol.">
        <title>The Global Catalogue of Microorganisms (GCM) 10K type strain sequencing project: providing services to taxonomists for standard genome sequencing and annotation.</title>
        <authorList>
            <consortium name="The Broad Institute Genomics Platform"/>
            <consortium name="The Broad Institute Genome Sequencing Center for Infectious Disease"/>
            <person name="Wu L."/>
            <person name="Ma J."/>
        </authorList>
    </citation>
    <scope>NUCLEOTIDE SEQUENCE [LARGE SCALE GENOMIC DNA]</scope>
    <source>
        <strain evidence="2 3">JCM 10425</strain>
    </source>
</reference>
<accession>A0ABN0V3F0</accession>
<evidence type="ECO:0000313" key="2">
    <source>
        <dbReference type="EMBL" id="GAA0273397.1"/>
    </source>
</evidence>